<organism evidence="2 3">
    <name type="scientific">Fomitopsis schrenkii</name>
    <name type="common">Brown rot fungus</name>
    <dbReference type="NCBI Taxonomy" id="2126942"/>
    <lineage>
        <taxon>Eukaryota</taxon>
        <taxon>Fungi</taxon>
        <taxon>Dikarya</taxon>
        <taxon>Basidiomycota</taxon>
        <taxon>Agaricomycotina</taxon>
        <taxon>Agaricomycetes</taxon>
        <taxon>Polyporales</taxon>
        <taxon>Fomitopsis</taxon>
    </lineage>
</organism>
<reference evidence="2 3" key="1">
    <citation type="journal article" date="2012" name="Science">
        <title>The Paleozoic origin of enzymatic lignin decomposition reconstructed from 31 fungal genomes.</title>
        <authorList>
            <person name="Floudas D."/>
            <person name="Binder M."/>
            <person name="Riley R."/>
            <person name="Barry K."/>
            <person name="Blanchette R.A."/>
            <person name="Henrissat B."/>
            <person name="Martinez A.T."/>
            <person name="Otillar R."/>
            <person name="Spatafora J.W."/>
            <person name="Yadav J.S."/>
            <person name="Aerts A."/>
            <person name="Benoit I."/>
            <person name="Boyd A."/>
            <person name="Carlson A."/>
            <person name="Copeland A."/>
            <person name="Coutinho P.M."/>
            <person name="de Vries R.P."/>
            <person name="Ferreira P."/>
            <person name="Findley K."/>
            <person name="Foster B."/>
            <person name="Gaskell J."/>
            <person name="Glotzer D."/>
            <person name="Gorecki P."/>
            <person name="Heitman J."/>
            <person name="Hesse C."/>
            <person name="Hori C."/>
            <person name="Igarashi K."/>
            <person name="Jurgens J.A."/>
            <person name="Kallen N."/>
            <person name="Kersten P."/>
            <person name="Kohler A."/>
            <person name="Kuees U."/>
            <person name="Kumar T.K.A."/>
            <person name="Kuo A."/>
            <person name="LaButti K."/>
            <person name="Larrondo L.F."/>
            <person name="Lindquist E."/>
            <person name="Ling A."/>
            <person name="Lombard V."/>
            <person name="Lucas S."/>
            <person name="Lundell T."/>
            <person name="Martin R."/>
            <person name="McLaughlin D.J."/>
            <person name="Morgenstern I."/>
            <person name="Morin E."/>
            <person name="Murat C."/>
            <person name="Nagy L.G."/>
            <person name="Nolan M."/>
            <person name="Ohm R.A."/>
            <person name="Patyshakuliyeva A."/>
            <person name="Rokas A."/>
            <person name="Ruiz-Duenas F.J."/>
            <person name="Sabat G."/>
            <person name="Salamov A."/>
            <person name="Samejima M."/>
            <person name="Schmutz J."/>
            <person name="Slot J.C."/>
            <person name="St John F."/>
            <person name="Stenlid J."/>
            <person name="Sun H."/>
            <person name="Sun S."/>
            <person name="Syed K."/>
            <person name="Tsang A."/>
            <person name="Wiebenga A."/>
            <person name="Young D."/>
            <person name="Pisabarro A."/>
            <person name="Eastwood D.C."/>
            <person name="Martin F."/>
            <person name="Cullen D."/>
            <person name="Grigoriev I.V."/>
            <person name="Hibbett D.S."/>
        </authorList>
    </citation>
    <scope>NUCLEOTIDE SEQUENCE</scope>
    <source>
        <strain evidence="3">FP-58527</strain>
    </source>
</reference>
<dbReference type="InParanoid" id="S8DRH2"/>
<gene>
    <name evidence="2" type="ORF">FOMPIDRAFT_1055684</name>
</gene>
<dbReference type="STRING" id="743788.S8DRH2"/>
<evidence type="ECO:0000313" key="3">
    <source>
        <dbReference type="Proteomes" id="UP000015241"/>
    </source>
</evidence>
<proteinExistence type="predicted"/>
<feature type="region of interest" description="Disordered" evidence="1">
    <location>
        <begin position="351"/>
        <end position="372"/>
    </location>
</feature>
<sequence>MSAEHHPNATATVYSLQFCCLLEILWDKRATEPCLTTRNHAEWLTWAHGARWLVRMLFDSPGIPWAPPTPSSFSILAIPGQALIPVALHVTALLGRAIGEHCGNQMPEFPNGGGFLRHISPLAPHLPPLLLLPPHPRALHANSLPVSPCLILARCLLQAASADRLHTMCTHAMCILLDLADQASLAVARIFSSNRTMEMCPTVNVLLSTPGSIEGLARLLRAAQVAVVTNALNCAAAFRQGYTVPDPDPRIDKGIQWWMLVAWYLIEHPATPPAAASLLRVLIEEGSVCSTLVLGAAQGRWGRVPIPIHPLFHRLLSSRALSVGGLALWAVVFKSPVQSGLIAFLGKDQDQGWSQTNPQKGGTRTGLIRTSP</sequence>
<dbReference type="AlphaFoldDB" id="S8DRH2"/>
<dbReference type="Proteomes" id="UP000015241">
    <property type="component" value="Unassembled WGS sequence"/>
</dbReference>
<protein>
    <submittedName>
        <fullName evidence="2">Uncharacterized protein</fullName>
    </submittedName>
</protein>
<name>S8DRH2_FOMSC</name>
<dbReference type="HOGENOM" id="CLU_744012_0_0_1"/>
<accession>S8DRH2</accession>
<dbReference type="EMBL" id="KE504257">
    <property type="protein sequence ID" value="EPS93778.1"/>
    <property type="molecule type" value="Genomic_DNA"/>
</dbReference>
<evidence type="ECO:0000313" key="2">
    <source>
        <dbReference type="EMBL" id="EPS93778.1"/>
    </source>
</evidence>
<keyword evidence="3" id="KW-1185">Reference proteome</keyword>
<evidence type="ECO:0000256" key="1">
    <source>
        <dbReference type="SAM" id="MobiDB-lite"/>
    </source>
</evidence>